<feature type="compositionally biased region" description="Acidic residues" evidence="1">
    <location>
        <begin position="125"/>
        <end position="145"/>
    </location>
</feature>
<name>A0A1C0A7J5_9FIRM</name>
<comment type="caution">
    <text evidence="2">The sequence shown here is derived from an EMBL/GenBank/DDBJ whole genome shotgun (WGS) entry which is preliminary data.</text>
</comment>
<keyword evidence="3" id="KW-1185">Reference proteome</keyword>
<feature type="compositionally biased region" description="Basic and acidic residues" evidence="1">
    <location>
        <begin position="146"/>
        <end position="166"/>
    </location>
</feature>
<dbReference type="SUPFAM" id="SSF46785">
    <property type="entry name" value="Winged helix' DNA-binding domain"/>
    <property type="match status" value="1"/>
</dbReference>
<dbReference type="RefSeq" id="WP_068717816.1">
    <property type="nucleotide sequence ID" value="NZ_LWDV01000009.1"/>
</dbReference>
<protein>
    <recommendedName>
        <fullName evidence="4">Winged helix DNA-binding domain-containing protein</fullName>
    </recommendedName>
</protein>
<evidence type="ECO:0000256" key="1">
    <source>
        <dbReference type="SAM" id="MobiDB-lite"/>
    </source>
</evidence>
<reference evidence="2 3" key="2">
    <citation type="submission" date="2016-08" db="EMBL/GenBank/DDBJ databases">
        <title>Orenia metallireducens sp. nov. strain Z6, a Novel Metal-reducing Firmicute from the Deep Subsurface.</title>
        <authorList>
            <person name="Maxim B.I."/>
            <person name="Kenneth K."/>
            <person name="Flynn T.M."/>
            <person name="Oloughlin E.J."/>
            <person name="Locke R.A."/>
            <person name="Weber J.R."/>
            <person name="Egan S.M."/>
            <person name="Mackie R.I."/>
            <person name="Cann I.K."/>
        </authorList>
    </citation>
    <scope>NUCLEOTIDE SEQUENCE [LARGE SCALE GENOMIC DNA]</scope>
    <source>
        <strain evidence="2 3">Z6</strain>
    </source>
</reference>
<dbReference type="InterPro" id="IPR036390">
    <property type="entry name" value="WH_DNA-bd_sf"/>
</dbReference>
<evidence type="ECO:0000313" key="3">
    <source>
        <dbReference type="Proteomes" id="UP000093514"/>
    </source>
</evidence>
<sequence>MKLCDNCIKVLSSELSEESVNTLRSSLDLFTSNKEITIRDLWEVTRFGKHRMNKVISELEEGLFLKANQEGRRVYLKLTPIGKRFMELDLENRLSAESDLKEVSDEFQEVSLKTIDEVEDFQEEIVESNNDNTEDIAEESEEIEEKIESEPIVEKKDDGSKDDKNNKKSKPIVWDF</sequence>
<accession>A0A1C0A7J5</accession>
<proteinExistence type="predicted"/>
<dbReference type="InterPro" id="IPR036388">
    <property type="entry name" value="WH-like_DNA-bd_sf"/>
</dbReference>
<evidence type="ECO:0008006" key="4">
    <source>
        <dbReference type="Google" id="ProtNLM"/>
    </source>
</evidence>
<reference evidence="3" key="1">
    <citation type="submission" date="2016-07" db="EMBL/GenBank/DDBJ databases">
        <authorList>
            <person name="Florea S."/>
            <person name="Webb J.S."/>
            <person name="Jaromczyk J."/>
            <person name="Schardl C.L."/>
        </authorList>
    </citation>
    <scope>NUCLEOTIDE SEQUENCE [LARGE SCALE GENOMIC DNA]</scope>
    <source>
        <strain evidence="3">Z6</strain>
    </source>
</reference>
<dbReference type="Gene3D" id="1.10.10.10">
    <property type="entry name" value="Winged helix-like DNA-binding domain superfamily/Winged helix DNA-binding domain"/>
    <property type="match status" value="1"/>
</dbReference>
<gene>
    <name evidence="2" type="ORF">U472_09395</name>
</gene>
<feature type="region of interest" description="Disordered" evidence="1">
    <location>
        <begin position="125"/>
        <end position="176"/>
    </location>
</feature>
<dbReference type="EMBL" id="LWDV01000009">
    <property type="protein sequence ID" value="OCL26216.1"/>
    <property type="molecule type" value="Genomic_DNA"/>
</dbReference>
<evidence type="ECO:0000313" key="2">
    <source>
        <dbReference type="EMBL" id="OCL26216.1"/>
    </source>
</evidence>
<dbReference type="Proteomes" id="UP000093514">
    <property type="component" value="Unassembled WGS sequence"/>
</dbReference>
<dbReference type="AlphaFoldDB" id="A0A1C0A7J5"/>
<dbReference type="OrthoDB" id="9956453at2"/>
<organism evidence="2 3">
    <name type="scientific">Orenia metallireducens</name>
    <dbReference type="NCBI Taxonomy" id="1413210"/>
    <lineage>
        <taxon>Bacteria</taxon>
        <taxon>Bacillati</taxon>
        <taxon>Bacillota</taxon>
        <taxon>Clostridia</taxon>
        <taxon>Halanaerobiales</taxon>
        <taxon>Halobacteroidaceae</taxon>
        <taxon>Orenia</taxon>
    </lineage>
</organism>